<dbReference type="Gramene" id="PRQ23005">
    <property type="protein sequence ID" value="PRQ23005"/>
    <property type="gene ID" value="RchiOBHm_Chr6g0256451"/>
</dbReference>
<feature type="transmembrane region" description="Helical" evidence="1">
    <location>
        <begin position="54"/>
        <end position="78"/>
    </location>
</feature>
<dbReference type="EMBL" id="PDCK01000044">
    <property type="protein sequence ID" value="PRQ23005.1"/>
    <property type="molecule type" value="Genomic_DNA"/>
</dbReference>
<evidence type="ECO:0000256" key="1">
    <source>
        <dbReference type="SAM" id="Phobius"/>
    </source>
</evidence>
<keyword evidence="1" id="KW-0472">Membrane</keyword>
<protein>
    <submittedName>
        <fullName evidence="2">Uncharacterized protein</fullName>
    </submittedName>
</protein>
<evidence type="ECO:0000313" key="3">
    <source>
        <dbReference type="Proteomes" id="UP000238479"/>
    </source>
</evidence>
<keyword evidence="1" id="KW-1133">Transmembrane helix</keyword>
<keyword evidence="3" id="KW-1185">Reference proteome</keyword>
<accession>A0A2P6PM49</accession>
<keyword evidence="1" id="KW-0812">Transmembrane</keyword>
<comment type="caution">
    <text evidence="2">The sequence shown here is derived from an EMBL/GenBank/DDBJ whole genome shotgun (WGS) entry which is preliminary data.</text>
</comment>
<sequence>MSSCIARQNVFGLEATYSKVVGYINFVRVGRIGSNPNLQSGHSNSSSCQLSTRFVSASISSLLLIHFTTFFITLALLFTPSPLYLAEFETPTPTPTPMPSCHRNSGRHCLSSIRNGSKSLQPPGMPAAL</sequence>
<dbReference type="AlphaFoldDB" id="A0A2P6PM49"/>
<evidence type="ECO:0000313" key="2">
    <source>
        <dbReference type="EMBL" id="PRQ23005.1"/>
    </source>
</evidence>
<reference evidence="2 3" key="1">
    <citation type="journal article" date="2018" name="Nat. Genet.">
        <title>The Rosa genome provides new insights in the design of modern roses.</title>
        <authorList>
            <person name="Bendahmane M."/>
        </authorList>
    </citation>
    <scope>NUCLEOTIDE SEQUENCE [LARGE SCALE GENOMIC DNA]</scope>
    <source>
        <strain evidence="3">cv. Old Blush</strain>
    </source>
</reference>
<name>A0A2P6PM49_ROSCH</name>
<gene>
    <name evidence="2" type="ORF">RchiOBHm_Chr6g0256451</name>
</gene>
<proteinExistence type="predicted"/>
<organism evidence="2 3">
    <name type="scientific">Rosa chinensis</name>
    <name type="common">China rose</name>
    <dbReference type="NCBI Taxonomy" id="74649"/>
    <lineage>
        <taxon>Eukaryota</taxon>
        <taxon>Viridiplantae</taxon>
        <taxon>Streptophyta</taxon>
        <taxon>Embryophyta</taxon>
        <taxon>Tracheophyta</taxon>
        <taxon>Spermatophyta</taxon>
        <taxon>Magnoliopsida</taxon>
        <taxon>eudicotyledons</taxon>
        <taxon>Gunneridae</taxon>
        <taxon>Pentapetalae</taxon>
        <taxon>rosids</taxon>
        <taxon>fabids</taxon>
        <taxon>Rosales</taxon>
        <taxon>Rosaceae</taxon>
        <taxon>Rosoideae</taxon>
        <taxon>Rosoideae incertae sedis</taxon>
        <taxon>Rosa</taxon>
    </lineage>
</organism>
<dbReference type="Proteomes" id="UP000238479">
    <property type="component" value="Chromosome 6"/>
</dbReference>